<evidence type="ECO:0000259" key="1">
    <source>
        <dbReference type="Pfam" id="PF06985"/>
    </source>
</evidence>
<sequence>MRLLHTATAPNDTRIILREFHEESVPLYAILSHRWGDDEISFEDVQAGLTREKRKTSGWRKIVDLCKIAREDGFEWAWIDTCCINKASSAELSEAINSMYVWYERSTVCYAYLADVYLYRSAEETLTSFRASTWFSRGWTLQELLAPPLVIFYDATWKDLGTKRSLRAEISRVTGITEYHLLHNFRRSTSVAEKMSWASNRNTTRKEDMAYCLLGIFGVNMPLLYGEGSKAFIRLEHEIIRNHDDDSIFAWSVTKAVLEPSFDPSSLWSLPNTGMLAASPAEFRNCGNFCHHVFGGRDFEPPSITSRGVRLEHPLVSLDRTFGNEFSGILLMLLNCTLRRNYHNRSGGRAHMRFGVLLRKGDGVSRPKYTRIGFTQLSRESGWKLFKLEALAMGIVHVPQPQVGTTSTYGAMLDPNTSNLRWDLSSLAPHGFSVCELPIKLTYQISSKTSGLRLVRSAAKPLDYFCVYTTLNDRTLEENETRIDSFITVSLVIGFPAVWMNDLDSLAQMLRTDFNVGTPATDTAIGLLDSGASISVFVRRSIEHGQAVILISVKYNEDGVSPWARNAKPTARKVSSGQMPVMEVQKWSEI</sequence>
<dbReference type="Pfam" id="PF06985">
    <property type="entry name" value="HET"/>
    <property type="match status" value="1"/>
</dbReference>
<name>A0A9P4IV17_9PEZI</name>
<evidence type="ECO:0000259" key="2">
    <source>
        <dbReference type="Pfam" id="PF26640"/>
    </source>
</evidence>
<dbReference type="OrthoDB" id="3226657at2759"/>
<proteinExistence type="predicted"/>
<dbReference type="InterPro" id="IPR058525">
    <property type="entry name" value="DUF8212"/>
</dbReference>
<keyword evidence="4" id="KW-1185">Reference proteome</keyword>
<organism evidence="3 4">
    <name type="scientific">Rhizodiscina lignyota</name>
    <dbReference type="NCBI Taxonomy" id="1504668"/>
    <lineage>
        <taxon>Eukaryota</taxon>
        <taxon>Fungi</taxon>
        <taxon>Dikarya</taxon>
        <taxon>Ascomycota</taxon>
        <taxon>Pezizomycotina</taxon>
        <taxon>Dothideomycetes</taxon>
        <taxon>Pleosporomycetidae</taxon>
        <taxon>Aulographales</taxon>
        <taxon>Rhizodiscinaceae</taxon>
        <taxon>Rhizodiscina</taxon>
    </lineage>
</organism>
<gene>
    <name evidence="3" type="ORF">NA57DRAFT_51746</name>
</gene>
<dbReference type="AlphaFoldDB" id="A0A9P4IV17"/>
<evidence type="ECO:0000313" key="4">
    <source>
        <dbReference type="Proteomes" id="UP000799772"/>
    </source>
</evidence>
<comment type="caution">
    <text evidence="3">The sequence shown here is derived from an EMBL/GenBank/DDBJ whole genome shotgun (WGS) entry which is preliminary data.</text>
</comment>
<accession>A0A9P4IV17</accession>
<dbReference type="Proteomes" id="UP000799772">
    <property type="component" value="Unassembled WGS sequence"/>
</dbReference>
<dbReference type="InterPro" id="IPR010730">
    <property type="entry name" value="HET"/>
</dbReference>
<dbReference type="PANTHER" id="PTHR10622:SF10">
    <property type="entry name" value="HET DOMAIN-CONTAINING PROTEIN"/>
    <property type="match status" value="1"/>
</dbReference>
<evidence type="ECO:0000313" key="3">
    <source>
        <dbReference type="EMBL" id="KAF2104957.1"/>
    </source>
</evidence>
<dbReference type="Pfam" id="PF26640">
    <property type="entry name" value="DUF8212"/>
    <property type="match status" value="1"/>
</dbReference>
<reference evidence="3" key="1">
    <citation type="journal article" date="2020" name="Stud. Mycol.">
        <title>101 Dothideomycetes genomes: a test case for predicting lifestyles and emergence of pathogens.</title>
        <authorList>
            <person name="Haridas S."/>
            <person name="Albert R."/>
            <person name="Binder M."/>
            <person name="Bloem J."/>
            <person name="Labutti K."/>
            <person name="Salamov A."/>
            <person name="Andreopoulos B."/>
            <person name="Baker S."/>
            <person name="Barry K."/>
            <person name="Bills G."/>
            <person name="Bluhm B."/>
            <person name="Cannon C."/>
            <person name="Castanera R."/>
            <person name="Culley D."/>
            <person name="Daum C."/>
            <person name="Ezra D."/>
            <person name="Gonzalez J."/>
            <person name="Henrissat B."/>
            <person name="Kuo A."/>
            <person name="Liang C."/>
            <person name="Lipzen A."/>
            <person name="Lutzoni F."/>
            <person name="Magnuson J."/>
            <person name="Mondo S."/>
            <person name="Nolan M."/>
            <person name="Ohm R."/>
            <person name="Pangilinan J."/>
            <person name="Park H.-J."/>
            <person name="Ramirez L."/>
            <person name="Alfaro M."/>
            <person name="Sun H."/>
            <person name="Tritt A."/>
            <person name="Yoshinaga Y."/>
            <person name="Zwiers L.-H."/>
            <person name="Turgeon B."/>
            <person name="Goodwin S."/>
            <person name="Spatafora J."/>
            <person name="Crous P."/>
            <person name="Grigoriev I."/>
        </authorList>
    </citation>
    <scope>NUCLEOTIDE SEQUENCE</scope>
    <source>
        <strain evidence="3">CBS 133067</strain>
    </source>
</reference>
<feature type="domain" description="DUF8212" evidence="2">
    <location>
        <begin position="230"/>
        <end position="289"/>
    </location>
</feature>
<feature type="domain" description="Heterokaryon incompatibility" evidence="1">
    <location>
        <begin position="28"/>
        <end position="114"/>
    </location>
</feature>
<protein>
    <submittedName>
        <fullName evidence="3">HET-domain-containing protein</fullName>
    </submittedName>
</protein>
<dbReference type="EMBL" id="ML978121">
    <property type="protein sequence ID" value="KAF2104957.1"/>
    <property type="molecule type" value="Genomic_DNA"/>
</dbReference>
<dbReference type="PANTHER" id="PTHR10622">
    <property type="entry name" value="HET DOMAIN-CONTAINING PROTEIN"/>
    <property type="match status" value="1"/>
</dbReference>